<gene>
    <name evidence="1" type="ORF">BAUCODRAFT_121034</name>
</gene>
<proteinExistence type="predicted"/>
<name>M2NFU6_BAUPA</name>
<accession>M2NFU6</accession>
<evidence type="ECO:0000313" key="2">
    <source>
        <dbReference type="Proteomes" id="UP000011761"/>
    </source>
</evidence>
<dbReference type="EMBL" id="KB445553">
    <property type="protein sequence ID" value="EMC98139.1"/>
    <property type="molecule type" value="Genomic_DNA"/>
</dbReference>
<evidence type="ECO:0000313" key="1">
    <source>
        <dbReference type="EMBL" id="EMC98139.1"/>
    </source>
</evidence>
<dbReference type="HOGENOM" id="CLU_2222754_0_0_1"/>
<dbReference type="KEGG" id="bcom:BAUCODRAFT_121034"/>
<sequence>MSRVLYLLPHSRSASVPIKQVIGLSMMKLRAAINARSELFIRVDMDAVKLLARRQLDAYLSSHVASAACTSMNGRCVDHAEPRCSLAEAECQGTLHSRLLSWLATT</sequence>
<dbReference type="RefSeq" id="XP_007674911.1">
    <property type="nucleotide sequence ID" value="XM_007676721.1"/>
</dbReference>
<reference evidence="1 2" key="1">
    <citation type="journal article" date="2012" name="PLoS Pathog.">
        <title>Diverse lifestyles and strategies of plant pathogenesis encoded in the genomes of eighteen Dothideomycetes fungi.</title>
        <authorList>
            <person name="Ohm R.A."/>
            <person name="Feau N."/>
            <person name="Henrissat B."/>
            <person name="Schoch C.L."/>
            <person name="Horwitz B.A."/>
            <person name="Barry K.W."/>
            <person name="Condon B.J."/>
            <person name="Copeland A.C."/>
            <person name="Dhillon B."/>
            <person name="Glaser F."/>
            <person name="Hesse C.N."/>
            <person name="Kosti I."/>
            <person name="LaButti K."/>
            <person name="Lindquist E.A."/>
            <person name="Lucas S."/>
            <person name="Salamov A.A."/>
            <person name="Bradshaw R.E."/>
            <person name="Ciuffetti L."/>
            <person name="Hamelin R.C."/>
            <person name="Kema G.H.J."/>
            <person name="Lawrence C."/>
            <person name="Scott J.A."/>
            <person name="Spatafora J.W."/>
            <person name="Turgeon B.G."/>
            <person name="de Wit P.J.G.M."/>
            <person name="Zhong S."/>
            <person name="Goodwin S.B."/>
            <person name="Grigoriev I.V."/>
        </authorList>
    </citation>
    <scope>NUCLEOTIDE SEQUENCE [LARGE SCALE GENOMIC DNA]</scope>
    <source>
        <strain evidence="1 2">UAMH 10762</strain>
    </source>
</reference>
<protein>
    <submittedName>
        <fullName evidence="1">Uncharacterized protein</fullName>
    </submittedName>
</protein>
<keyword evidence="2" id="KW-1185">Reference proteome</keyword>
<dbReference type="AlphaFoldDB" id="M2NFU6"/>
<dbReference type="Proteomes" id="UP000011761">
    <property type="component" value="Unassembled WGS sequence"/>
</dbReference>
<organism evidence="1 2">
    <name type="scientific">Baudoinia panamericana (strain UAMH 10762)</name>
    <name type="common">Angels' share fungus</name>
    <name type="synonym">Baudoinia compniacensis (strain UAMH 10762)</name>
    <dbReference type="NCBI Taxonomy" id="717646"/>
    <lineage>
        <taxon>Eukaryota</taxon>
        <taxon>Fungi</taxon>
        <taxon>Dikarya</taxon>
        <taxon>Ascomycota</taxon>
        <taxon>Pezizomycotina</taxon>
        <taxon>Dothideomycetes</taxon>
        <taxon>Dothideomycetidae</taxon>
        <taxon>Mycosphaerellales</taxon>
        <taxon>Teratosphaeriaceae</taxon>
        <taxon>Baudoinia</taxon>
    </lineage>
</organism>
<dbReference type="GeneID" id="19107562"/>